<dbReference type="Gene3D" id="1.10.287.1260">
    <property type="match status" value="1"/>
</dbReference>
<evidence type="ECO:0000313" key="10">
    <source>
        <dbReference type="EMBL" id="AET64275.1"/>
    </source>
</evidence>
<comment type="subcellular location">
    <subcellularLocation>
        <location evidence="1">Cell membrane</location>
        <topology evidence="1">Multi-pass membrane protein</topology>
    </subcellularLocation>
</comment>
<keyword evidence="4 7" id="KW-0812">Transmembrane</keyword>
<dbReference type="InterPro" id="IPR010920">
    <property type="entry name" value="LSM_dom_sf"/>
</dbReference>
<dbReference type="SUPFAM" id="SSF82689">
    <property type="entry name" value="Mechanosensitive channel protein MscS (YggB), C-terminal domain"/>
    <property type="match status" value="1"/>
</dbReference>
<feature type="transmembrane region" description="Helical" evidence="7">
    <location>
        <begin position="115"/>
        <end position="144"/>
    </location>
</feature>
<dbReference type="GO" id="GO:0005886">
    <property type="term" value="C:plasma membrane"/>
    <property type="evidence" value="ECO:0007669"/>
    <property type="project" value="UniProtKB-SubCell"/>
</dbReference>
<keyword evidence="11" id="KW-1185">Reference proteome</keyword>
<dbReference type="InterPro" id="IPR006685">
    <property type="entry name" value="MscS_channel_2nd"/>
</dbReference>
<evidence type="ECO:0000256" key="1">
    <source>
        <dbReference type="ARBA" id="ARBA00004651"/>
    </source>
</evidence>
<evidence type="ECO:0000256" key="7">
    <source>
        <dbReference type="SAM" id="Phobius"/>
    </source>
</evidence>
<feature type="domain" description="Mechanosensitive ion channel MscS" evidence="8">
    <location>
        <begin position="131"/>
        <end position="197"/>
    </location>
</feature>
<dbReference type="KEGG" id="mhi:Mhar_0904"/>
<feature type="domain" description="Mechanosensitive ion channel MscS C-terminal" evidence="9">
    <location>
        <begin position="209"/>
        <end position="288"/>
    </location>
</feature>
<dbReference type="PANTHER" id="PTHR30221">
    <property type="entry name" value="SMALL-CONDUCTANCE MECHANOSENSITIVE CHANNEL"/>
    <property type="match status" value="1"/>
</dbReference>
<feature type="transmembrane region" description="Helical" evidence="7">
    <location>
        <begin position="48"/>
        <end position="69"/>
    </location>
</feature>
<dbReference type="SUPFAM" id="SSF82861">
    <property type="entry name" value="Mechanosensitive channel protein MscS (YggB), transmembrane region"/>
    <property type="match status" value="1"/>
</dbReference>
<dbReference type="EMBL" id="CP003117">
    <property type="protein sequence ID" value="AET64275.1"/>
    <property type="molecule type" value="Genomic_DNA"/>
</dbReference>
<accession>G7WLH2</accession>
<evidence type="ECO:0008006" key="12">
    <source>
        <dbReference type="Google" id="ProtNLM"/>
    </source>
</evidence>
<organism evidence="10 11">
    <name type="scientific">Methanothrix harundinacea (strain 6Ac)</name>
    <name type="common">Methanosaeta harundinacea</name>
    <dbReference type="NCBI Taxonomy" id="1110509"/>
    <lineage>
        <taxon>Archaea</taxon>
        <taxon>Methanobacteriati</taxon>
        <taxon>Methanobacteriota</taxon>
        <taxon>Stenosarchaea group</taxon>
        <taxon>Methanomicrobia</taxon>
        <taxon>Methanotrichales</taxon>
        <taxon>Methanotrichaceae</taxon>
        <taxon>Methanothrix</taxon>
    </lineage>
</organism>
<dbReference type="GO" id="GO:0008381">
    <property type="term" value="F:mechanosensitive monoatomic ion channel activity"/>
    <property type="evidence" value="ECO:0007669"/>
    <property type="project" value="InterPro"/>
</dbReference>
<reference evidence="10 11" key="1">
    <citation type="journal article" date="2012" name="PLoS ONE">
        <title>The genome characteristics and predicted function of methyl-group oxidation pathway in the obligate aceticlastic methanogens, Methanosaeta spp.</title>
        <authorList>
            <person name="Zhu J."/>
            <person name="Zheng H."/>
            <person name="Ai G."/>
            <person name="Zhang G."/>
            <person name="Liu D."/>
            <person name="Liu X."/>
            <person name="Dong X."/>
        </authorList>
    </citation>
    <scope>NUCLEOTIDE SEQUENCE [LARGE SCALE GENOMIC DNA]</scope>
    <source>
        <strain evidence="10 11">6Ac</strain>
    </source>
</reference>
<name>G7WLH2_METH6</name>
<sequence>MMMGEEMAAVAQESSSNLSASSPSEGVGEASEAISSALQAFGIDSSTIVHVILVLVLAYVATRIVAFLLTRFSERFHWLRLGIKMEIPLAKLAIYGFAVYHILGSVFQLSTNQLLAFSGLIGAAVGFGLKDLVAEVVGGIVIVLDKPYQIGDKVRVDGHYGEVTDIGLRATRLVSPDDSLIVVSNQRMISQALANANAGSLEMQVVIDLFIDSSSDASRAMKILRDAAVTSRYVYISSKRPVTILLKDRPFYRRVRARVYVNDLRYEFKFESDVTKRAWDAFLEAGIEPPKAMVMDPEGAASPAA</sequence>
<dbReference type="InterPro" id="IPR011066">
    <property type="entry name" value="MscS_channel_C_sf"/>
</dbReference>
<dbReference type="Pfam" id="PF21082">
    <property type="entry name" value="MS_channel_3rd"/>
    <property type="match status" value="1"/>
</dbReference>
<protein>
    <recommendedName>
        <fullName evidence="12">MscS Mechanosensitive ion channel</fullName>
    </recommendedName>
</protein>
<proteinExistence type="inferred from homology"/>
<gene>
    <name evidence="10" type="ordered locus">Mhar_0904</name>
</gene>
<evidence type="ECO:0000256" key="2">
    <source>
        <dbReference type="ARBA" id="ARBA00008017"/>
    </source>
</evidence>
<dbReference type="InterPro" id="IPR049278">
    <property type="entry name" value="MS_channel_C"/>
</dbReference>
<dbReference type="AlphaFoldDB" id="G7WLH2"/>
<dbReference type="InterPro" id="IPR045275">
    <property type="entry name" value="MscS_archaea/bacteria_type"/>
</dbReference>
<dbReference type="PANTHER" id="PTHR30221:SF1">
    <property type="entry name" value="SMALL-CONDUCTANCE MECHANOSENSITIVE CHANNEL"/>
    <property type="match status" value="1"/>
</dbReference>
<evidence type="ECO:0000259" key="8">
    <source>
        <dbReference type="Pfam" id="PF00924"/>
    </source>
</evidence>
<dbReference type="STRING" id="1110509.Mhar_0904"/>
<dbReference type="HOGENOM" id="CLU_062814_0_0_2"/>
<keyword evidence="6 7" id="KW-0472">Membrane</keyword>
<dbReference type="InterPro" id="IPR023408">
    <property type="entry name" value="MscS_beta-dom_sf"/>
</dbReference>
<evidence type="ECO:0000256" key="5">
    <source>
        <dbReference type="ARBA" id="ARBA00022989"/>
    </source>
</evidence>
<dbReference type="Gene3D" id="2.30.30.60">
    <property type="match status" value="1"/>
</dbReference>
<evidence type="ECO:0000256" key="3">
    <source>
        <dbReference type="ARBA" id="ARBA00022475"/>
    </source>
</evidence>
<keyword evidence="5 7" id="KW-1133">Transmembrane helix</keyword>
<dbReference type="InterPro" id="IPR011014">
    <property type="entry name" value="MscS_channel_TM-2"/>
</dbReference>
<evidence type="ECO:0000259" key="9">
    <source>
        <dbReference type="Pfam" id="PF21082"/>
    </source>
</evidence>
<evidence type="ECO:0000313" key="11">
    <source>
        <dbReference type="Proteomes" id="UP000005877"/>
    </source>
</evidence>
<comment type="similarity">
    <text evidence="2">Belongs to the MscS (TC 1.A.23) family.</text>
</comment>
<dbReference type="Proteomes" id="UP000005877">
    <property type="component" value="Chromosome"/>
</dbReference>
<feature type="transmembrane region" description="Helical" evidence="7">
    <location>
        <begin position="89"/>
        <end position="109"/>
    </location>
</feature>
<evidence type="ECO:0000256" key="4">
    <source>
        <dbReference type="ARBA" id="ARBA00022692"/>
    </source>
</evidence>
<dbReference type="PATRIC" id="fig|1110509.7.peg.1011"/>
<keyword evidence="3" id="KW-1003">Cell membrane</keyword>
<dbReference type="SUPFAM" id="SSF50182">
    <property type="entry name" value="Sm-like ribonucleoproteins"/>
    <property type="match status" value="1"/>
</dbReference>
<evidence type="ECO:0000256" key="6">
    <source>
        <dbReference type="ARBA" id="ARBA00023136"/>
    </source>
</evidence>
<dbReference type="Pfam" id="PF00924">
    <property type="entry name" value="MS_channel_2nd"/>
    <property type="match status" value="1"/>
</dbReference>